<dbReference type="EMBL" id="NMUH01004574">
    <property type="protein sequence ID" value="MQM10097.1"/>
    <property type="molecule type" value="Genomic_DNA"/>
</dbReference>
<evidence type="ECO:0000313" key="2">
    <source>
        <dbReference type="Proteomes" id="UP000652761"/>
    </source>
</evidence>
<name>A0A843WQ87_COLES</name>
<dbReference type="Proteomes" id="UP000652761">
    <property type="component" value="Unassembled WGS sequence"/>
</dbReference>
<organism evidence="1 2">
    <name type="scientific">Colocasia esculenta</name>
    <name type="common">Wild taro</name>
    <name type="synonym">Arum esculentum</name>
    <dbReference type="NCBI Taxonomy" id="4460"/>
    <lineage>
        <taxon>Eukaryota</taxon>
        <taxon>Viridiplantae</taxon>
        <taxon>Streptophyta</taxon>
        <taxon>Embryophyta</taxon>
        <taxon>Tracheophyta</taxon>
        <taxon>Spermatophyta</taxon>
        <taxon>Magnoliopsida</taxon>
        <taxon>Liliopsida</taxon>
        <taxon>Araceae</taxon>
        <taxon>Aroideae</taxon>
        <taxon>Colocasieae</taxon>
        <taxon>Colocasia</taxon>
    </lineage>
</organism>
<proteinExistence type="predicted"/>
<protein>
    <submittedName>
        <fullName evidence="1">Uncharacterized protein</fullName>
    </submittedName>
</protein>
<keyword evidence="2" id="KW-1185">Reference proteome</keyword>
<sequence length="103" mass="11845">MSGLTPIRVRRRQPEGDASTCRFLGSDCDNLPVAFKKATGEPSHSQNPICKPCRDPYMLLSRSAWHMSPPLQPYVAFTRILDLYSFLALFIHRYRRSTVLEFL</sequence>
<gene>
    <name evidence="1" type="ORF">Taro_042988</name>
</gene>
<comment type="caution">
    <text evidence="1">The sequence shown here is derived from an EMBL/GenBank/DDBJ whole genome shotgun (WGS) entry which is preliminary data.</text>
</comment>
<reference evidence="1" key="1">
    <citation type="submission" date="2017-07" db="EMBL/GenBank/DDBJ databases">
        <title>Taro Niue Genome Assembly and Annotation.</title>
        <authorList>
            <person name="Atibalentja N."/>
            <person name="Keating K."/>
            <person name="Fields C.J."/>
        </authorList>
    </citation>
    <scope>NUCLEOTIDE SEQUENCE</scope>
    <source>
        <strain evidence="1">Niue_2</strain>
        <tissue evidence="1">Leaf</tissue>
    </source>
</reference>
<accession>A0A843WQ87</accession>
<dbReference type="AlphaFoldDB" id="A0A843WQ87"/>
<evidence type="ECO:0000313" key="1">
    <source>
        <dbReference type="EMBL" id="MQM10097.1"/>
    </source>
</evidence>